<keyword evidence="6 8" id="KW-1133">Transmembrane helix</keyword>
<dbReference type="InterPro" id="IPR044851">
    <property type="entry name" value="Wax_synthase"/>
</dbReference>
<keyword evidence="7 8" id="KW-0472">Membrane</keyword>
<feature type="transmembrane region" description="Helical" evidence="8">
    <location>
        <begin position="386"/>
        <end position="408"/>
    </location>
</feature>
<proteinExistence type="inferred from homology"/>
<reference evidence="10" key="1">
    <citation type="journal article" date="2023" name="Mol. Phylogenet. Evol.">
        <title>Genome-scale phylogeny and comparative genomics of the fungal order Sordariales.</title>
        <authorList>
            <person name="Hensen N."/>
            <person name="Bonometti L."/>
            <person name="Westerberg I."/>
            <person name="Brannstrom I.O."/>
            <person name="Guillou S."/>
            <person name="Cros-Aarteil S."/>
            <person name="Calhoun S."/>
            <person name="Haridas S."/>
            <person name="Kuo A."/>
            <person name="Mondo S."/>
            <person name="Pangilinan J."/>
            <person name="Riley R."/>
            <person name="LaButti K."/>
            <person name="Andreopoulos B."/>
            <person name="Lipzen A."/>
            <person name="Chen C."/>
            <person name="Yan M."/>
            <person name="Daum C."/>
            <person name="Ng V."/>
            <person name="Clum A."/>
            <person name="Steindorff A."/>
            <person name="Ohm R.A."/>
            <person name="Martin F."/>
            <person name="Silar P."/>
            <person name="Natvig D.O."/>
            <person name="Lalanne C."/>
            <person name="Gautier V."/>
            <person name="Ament-Velasquez S.L."/>
            <person name="Kruys A."/>
            <person name="Hutchinson M.I."/>
            <person name="Powell A.J."/>
            <person name="Barry K."/>
            <person name="Miller A.N."/>
            <person name="Grigoriev I.V."/>
            <person name="Debuchy R."/>
            <person name="Gladieux P."/>
            <person name="Hiltunen Thoren M."/>
            <person name="Johannesson H."/>
        </authorList>
    </citation>
    <scope>NUCLEOTIDE SEQUENCE</scope>
    <source>
        <strain evidence="10">CBS 118394</strain>
    </source>
</reference>
<comment type="caution">
    <text evidence="10">The sequence shown here is derived from an EMBL/GenBank/DDBJ whole genome shotgun (WGS) entry which is preliminary data.</text>
</comment>
<evidence type="ECO:0000256" key="5">
    <source>
        <dbReference type="ARBA" id="ARBA00022692"/>
    </source>
</evidence>
<dbReference type="PANTHER" id="PTHR31595">
    <property type="entry name" value="LONG-CHAIN-ALCOHOL O-FATTY-ACYLTRANSFERASE 3-RELATED"/>
    <property type="match status" value="1"/>
</dbReference>
<keyword evidence="5 8" id="KW-0812">Transmembrane</keyword>
<dbReference type="InterPro" id="IPR032805">
    <property type="entry name" value="Wax_synthase_dom"/>
</dbReference>
<organism evidence="10 11">
    <name type="scientific">Apodospora peruviana</name>
    <dbReference type="NCBI Taxonomy" id="516989"/>
    <lineage>
        <taxon>Eukaryota</taxon>
        <taxon>Fungi</taxon>
        <taxon>Dikarya</taxon>
        <taxon>Ascomycota</taxon>
        <taxon>Pezizomycotina</taxon>
        <taxon>Sordariomycetes</taxon>
        <taxon>Sordariomycetidae</taxon>
        <taxon>Sordariales</taxon>
        <taxon>Lasiosphaeriaceae</taxon>
        <taxon>Apodospora</taxon>
    </lineage>
</organism>
<feature type="transmembrane region" description="Helical" evidence="8">
    <location>
        <begin position="64"/>
        <end position="81"/>
    </location>
</feature>
<dbReference type="PANTHER" id="PTHR31595:SF57">
    <property type="entry name" value="OS04G0481900 PROTEIN"/>
    <property type="match status" value="1"/>
</dbReference>
<dbReference type="EMBL" id="JAUEDM010000002">
    <property type="protein sequence ID" value="KAK3326687.1"/>
    <property type="molecule type" value="Genomic_DNA"/>
</dbReference>
<dbReference type="GO" id="GO:0016020">
    <property type="term" value="C:membrane"/>
    <property type="evidence" value="ECO:0007669"/>
    <property type="project" value="UniProtKB-SubCell"/>
</dbReference>
<evidence type="ECO:0000313" key="11">
    <source>
        <dbReference type="Proteomes" id="UP001283341"/>
    </source>
</evidence>
<dbReference type="Proteomes" id="UP001283341">
    <property type="component" value="Unassembled WGS sequence"/>
</dbReference>
<feature type="transmembrane region" description="Helical" evidence="8">
    <location>
        <begin position="206"/>
        <end position="227"/>
    </location>
</feature>
<comment type="pathway">
    <text evidence="2">Secondary metabolite biosynthesis.</text>
</comment>
<accession>A0AAE0MBT9</accession>
<evidence type="ECO:0000256" key="7">
    <source>
        <dbReference type="ARBA" id="ARBA00023136"/>
    </source>
</evidence>
<evidence type="ECO:0000259" key="9">
    <source>
        <dbReference type="Pfam" id="PF13813"/>
    </source>
</evidence>
<feature type="domain" description="Wax synthase" evidence="9">
    <location>
        <begin position="300"/>
        <end position="375"/>
    </location>
</feature>
<sequence>MPSLHAIYSINNKITIFKTIDAMIFPTITTTAAKQNLSLLWPHILAPTTFLLLFSIPPFAPRQPLYLTAIISLFYLCFFSSDNNLNSHIRLALALPWMFYLDWATKMVLHHLPEHDFWPVTASDAQINGNIKKFRRQSTGNGHHHQPQSPPIPQGWKPRLAWAIGLLSSPRGVGWNFQLSTPDLPPETKNAAMGRWRFVIRQTCRVVGFIVLSELISATMMMMQLLMTENECSKSQDHYDFSWGNGLMEMVGAWMTSWNWRRTLLVPLVAMKRWSDLEAQYAGLNAVYVGAGLVEVKVCRPLFGDDLTSLDSLREFWGQFWPQSSRRMFQDFGRTACRILRIHPHSELSWHVHIWVAFIIAGLVHGFAFGYALSGNGDADGVLNKNFRAILTFFILQAVGLSVETLFLDTPVKDLTLYESGLQDEMMMGRIWTWGWLLFTGHYALDSWLQVAAADKPRLLPALVGLLSTTNQSRLGRYLAGDGGLLEL</sequence>
<gene>
    <name evidence="10" type="ORF">B0H66DRAFT_551507</name>
</gene>
<comment type="similarity">
    <text evidence="3">Belongs to the wax synthase family.</text>
</comment>
<protein>
    <recommendedName>
        <fullName evidence="9">Wax synthase domain-containing protein</fullName>
    </recommendedName>
</protein>
<feature type="transmembrane region" description="Helical" evidence="8">
    <location>
        <begin position="354"/>
        <end position="374"/>
    </location>
</feature>
<feature type="transmembrane region" description="Helical" evidence="8">
    <location>
        <begin position="39"/>
        <end position="57"/>
    </location>
</feature>
<comment type="subcellular location">
    <subcellularLocation>
        <location evidence="1">Membrane</location>
        <topology evidence="1">Multi-pass membrane protein</topology>
    </subcellularLocation>
</comment>
<evidence type="ECO:0000256" key="6">
    <source>
        <dbReference type="ARBA" id="ARBA00022989"/>
    </source>
</evidence>
<dbReference type="GO" id="GO:0006629">
    <property type="term" value="P:lipid metabolic process"/>
    <property type="evidence" value="ECO:0007669"/>
    <property type="project" value="InterPro"/>
</dbReference>
<keyword evidence="4" id="KW-0808">Transferase</keyword>
<dbReference type="GO" id="GO:0008374">
    <property type="term" value="F:O-acyltransferase activity"/>
    <property type="evidence" value="ECO:0007669"/>
    <property type="project" value="InterPro"/>
</dbReference>
<evidence type="ECO:0000313" key="10">
    <source>
        <dbReference type="EMBL" id="KAK3326687.1"/>
    </source>
</evidence>
<evidence type="ECO:0000256" key="2">
    <source>
        <dbReference type="ARBA" id="ARBA00005179"/>
    </source>
</evidence>
<evidence type="ECO:0000256" key="8">
    <source>
        <dbReference type="SAM" id="Phobius"/>
    </source>
</evidence>
<name>A0AAE0MBT9_9PEZI</name>
<dbReference type="Pfam" id="PF13813">
    <property type="entry name" value="MBOAT_2"/>
    <property type="match status" value="1"/>
</dbReference>
<feature type="transmembrane region" description="Helical" evidence="8">
    <location>
        <begin position="431"/>
        <end position="449"/>
    </location>
</feature>
<evidence type="ECO:0000256" key="4">
    <source>
        <dbReference type="ARBA" id="ARBA00022679"/>
    </source>
</evidence>
<dbReference type="AlphaFoldDB" id="A0AAE0MBT9"/>
<reference evidence="10" key="2">
    <citation type="submission" date="2023-06" db="EMBL/GenBank/DDBJ databases">
        <authorList>
            <consortium name="Lawrence Berkeley National Laboratory"/>
            <person name="Haridas S."/>
            <person name="Hensen N."/>
            <person name="Bonometti L."/>
            <person name="Westerberg I."/>
            <person name="Brannstrom I.O."/>
            <person name="Guillou S."/>
            <person name="Cros-Aarteil S."/>
            <person name="Calhoun S."/>
            <person name="Kuo A."/>
            <person name="Mondo S."/>
            <person name="Pangilinan J."/>
            <person name="Riley R."/>
            <person name="Labutti K."/>
            <person name="Andreopoulos B."/>
            <person name="Lipzen A."/>
            <person name="Chen C."/>
            <person name="Yanf M."/>
            <person name="Daum C."/>
            <person name="Ng V."/>
            <person name="Clum A."/>
            <person name="Steindorff A."/>
            <person name="Ohm R."/>
            <person name="Martin F."/>
            <person name="Silar P."/>
            <person name="Natvig D."/>
            <person name="Lalanne C."/>
            <person name="Gautier V."/>
            <person name="Ament-Velasquez S.L."/>
            <person name="Kruys A."/>
            <person name="Hutchinson M.I."/>
            <person name="Powell A.J."/>
            <person name="Barry K."/>
            <person name="Miller A.N."/>
            <person name="Grigoriev I.V."/>
            <person name="Debuchy R."/>
            <person name="Gladieux P."/>
            <person name="Thoren M.H."/>
            <person name="Johannesson H."/>
        </authorList>
    </citation>
    <scope>NUCLEOTIDE SEQUENCE</scope>
    <source>
        <strain evidence="10">CBS 118394</strain>
    </source>
</reference>
<keyword evidence="11" id="KW-1185">Reference proteome</keyword>
<evidence type="ECO:0000256" key="1">
    <source>
        <dbReference type="ARBA" id="ARBA00004141"/>
    </source>
</evidence>
<evidence type="ECO:0000256" key="3">
    <source>
        <dbReference type="ARBA" id="ARBA00007282"/>
    </source>
</evidence>